<dbReference type="Proteomes" id="UP000266188">
    <property type="component" value="Unassembled WGS sequence"/>
</dbReference>
<dbReference type="SMART" id="SM00298">
    <property type="entry name" value="CHROMO"/>
    <property type="match status" value="1"/>
</dbReference>
<name>A0A3A2Z3Y8_9EURO</name>
<dbReference type="STRING" id="2070753.A0A3A2Z3Y8"/>
<feature type="non-terminal residue" evidence="6">
    <location>
        <position position="1"/>
    </location>
</feature>
<dbReference type="AlphaFoldDB" id="A0A3A2Z3Y8"/>
<feature type="coiled-coil region" evidence="3">
    <location>
        <begin position="84"/>
        <end position="111"/>
    </location>
</feature>
<dbReference type="PANTHER" id="PTHR37984:SF5">
    <property type="entry name" value="PROTEIN NYNRIN-LIKE"/>
    <property type="match status" value="1"/>
</dbReference>
<dbReference type="Pfam" id="PF24626">
    <property type="entry name" value="SH3_Tf2-1"/>
    <property type="match status" value="1"/>
</dbReference>
<dbReference type="InterPro" id="IPR056924">
    <property type="entry name" value="SH3_Tf2-1"/>
</dbReference>
<evidence type="ECO:0000256" key="2">
    <source>
        <dbReference type="ARBA" id="ARBA00022884"/>
    </source>
</evidence>
<dbReference type="Pfam" id="PF00385">
    <property type="entry name" value="Chromo"/>
    <property type="match status" value="1"/>
</dbReference>
<proteinExistence type="predicted"/>
<keyword evidence="6" id="KW-0548">Nucleotidyltransferase</keyword>
<keyword evidence="6" id="KW-0695">RNA-directed DNA polymerase</keyword>
<dbReference type="InterPro" id="IPR016197">
    <property type="entry name" value="Chromo-like_dom_sf"/>
</dbReference>
<dbReference type="SUPFAM" id="SSF54160">
    <property type="entry name" value="Chromo domain-like"/>
    <property type="match status" value="1"/>
</dbReference>
<dbReference type="GO" id="GO:0015074">
    <property type="term" value="P:DNA integration"/>
    <property type="evidence" value="ECO:0007669"/>
    <property type="project" value="InterPro"/>
</dbReference>
<dbReference type="OrthoDB" id="4504104at2759"/>
<dbReference type="PROSITE" id="PS50994">
    <property type="entry name" value="INTEGRASE"/>
    <property type="match status" value="1"/>
</dbReference>
<evidence type="ECO:0000313" key="7">
    <source>
        <dbReference type="Proteomes" id="UP000266188"/>
    </source>
</evidence>
<dbReference type="GO" id="GO:0005634">
    <property type="term" value="C:nucleus"/>
    <property type="evidence" value="ECO:0007669"/>
    <property type="project" value="UniProtKB-ARBA"/>
</dbReference>
<dbReference type="GO" id="GO:0003723">
    <property type="term" value="F:RNA binding"/>
    <property type="evidence" value="ECO:0007669"/>
    <property type="project" value="UniProtKB-KW"/>
</dbReference>
<evidence type="ECO:0000256" key="3">
    <source>
        <dbReference type="SAM" id="Coils"/>
    </source>
</evidence>
<dbReference type="Gene3D" id="2.40.50.40">
    <property type="match status" value="1"/>
</dbReference>
<reference evidence="7" key="1">
    <citation type="submission" date="2017-02" db="EMBL/GenBank/DDBJ databases">
        <authorList>
            <person name="Tafer H."/>
            <person name="Lopandic K."/>
        </authorList>
    </citation>
    <scope>NUCLEOTIDE SEQUENCE [LARGE SCALE GENOMIC DNA]</scope>
    <source>
        <strain evidence="7">CBS 366.77</strain>
    </source>
</reference>
<dbReference type="InterPro" id="IPR001584">
    <property type="entry name" value="Integrase_cat-core"/>
</dbReference>
<dbReference type="PANTHER" id="PTHR37984">
    <property type="entry name" value="PROTEIN CBG26694"/>
    <property type="match status" value="1"/>
</dbReference>
<keyword evidence="3" id="KW-0175">Coiled coil</keyword>
<dbReference type="Gene3D" id="3.30.420.10">
    <property type="entry name" value="Ribonuclease H-like superfamily/Ribonuclease H"/>
    <property type="match status" value="1"/>
</dbReference>
<dbReference type="SUPFAM" id="SSF53098">
    <property type="entry name" value="Ribonuclease H-like"/>
    <property type="match status" value="1"/>
</dbReference>
<dbReference type="PROSITE" id="PS50013">
    <property type="entry name" value="CHROMO_2"/>
    <property type="match status" value="1"/>
</dbReference>
<dbReference type="GO" id="GO:0003964">
    <property type="term" value="F:RNA-directed DNA polymerase activity"/>
    <property type="evidence" value="ECO:0007669"/>
    <property type="project" value="UniProtKB-KW"/>
</dbReference>
<dbReference type="InterPro" id="IPR012337">
    <property type="entry name" value="RNaseH-like_sf"/>
</dbReference>
<comment type="caution">
    <text evidence="6">The sequence shown here is derived from an EMBL/GenBank/DDBJ whole genome shotgun (WGS) entry which is preliminary data.</text>
</comment>
<dbReference type="InterPro" id="IPR050951">
    <property type="entry name" value="Retrovirus_Pol_polyprotein"/>
</dbReference>
<dbReference type="InterPro" id="IPR036397">
    <property type="entry name" value="RNaseH_sf"/>
</dbReference>
<protein>
    <submittedName>
        <fullName evidence="6">To reverse transcriptase</fullName>
    </submittedName>
</protein>
<keyword evidence="2" id="KW-0694">RNA-binding</keyword>
<accession>A0A3A2Z3Y8</accession>
<dbReference type="InterPro" id="IPR023780">
    <property type="entry name" value="Chromo_domain"/>
</dbReference>
<evidence type="ECO:0000256" key="1">
    <source>
        <dbReference type="ARBA" id="ARBA00011353"/>
    </source>
</evidence>
<evidence type="ECO:0000259" key="5">
    <source>
        <dbReference type="PROSITE" id="PS50994"/>
    </source>
</evidence>
<dbReference type="EMBL" id="MVGC01000930">
    <property type="protein sequence ID" value="RJE17460.1"/>
    <property type="molecule type" value="Genomic_DNA"/>
</dbReference>
<keyword evidence="6" id="KW-0808">Transferase</keyword>
<evidence type="ECO:0000313" key="6">
    <source>
        <dbReference type="EMBL" id="RJE17460.1"/>
    </source>
</evidence>
<feature type="domain" description="Chromo" evidence="4">
    <location>
        <begin position="207"/>
        <end position="256"/>
    </location>
</feature>
<gene>
    <name evidence="6" type="ORF">PHISCL_10202</name>
</gene>
<dbReference type="InterPro" id="IPR000953">
    <property type="entry name" value="Chromo/chromo_shadow_dom"/>
</dbReference>
<comment type="subunit">
    <text evidence="1">Component of the NuA4 histone acetyltransferase complex.</text>
</comment>
<keyword evidence="7" id="KW-1185">Reference proteome</keyword>
<feature type="domain" description="Integrase catalytic" evidence="5">
    <location>
        <begin position="1"/>
        <end position="68"/>
    </location>
</feature>
<evidence type="ECO:0000259" key="4">
    <source>
        <dbReference type="PROSITE" id="PS50013"/>
    </source>
</evidence>
<sequence>LRLSTAYHPQTDGQTERMNQTLEHYLRCFIDTAQITWPKLLPSAEFACNNAINITIGISPFEALRGYQADFHIDIEDDITKEKVPAATDRIHKLQRLREDLKNRWRKATEAQANQYNKRHQTLTFKAKDLVMLSTKNLRLKGSKKLLPTFIGPFRVLNAIGSQAYRLSLPTQYNRIHNVFHVSLLEPYKGKLKDELPMPELEDDDEWEVEEIKAKTMRNKESFYLVKWKGWPSEYNQWVSADDMEHAPKIVQKFEKSIKKASNKTL</sequence>
<dbReference type="GO" id="GO:0006338">
    <property type="term" value="P:chromatin remodeling"/>
    <property type="evidence" value="ECO:0007669"/>
    <property type="project" value="UniProtKB-ARBA"/>
</dbReference>
<organism evidence="6 7">
    <name type="scientific">Aspergillus sclerotialis</name>
    <dbReference type="NCBI Taxonomy" id="2070753"/>
    <lineage>
        <taxon>Eukaryota</taxon>
        <taxon>Fungi</taxon>
        <taxon>Dikarya</taxon>
        <taxon>Ascomycota</taxon>
        <taxon>Pezizomycotina</taxon>
        <taxon>Eurotiomycetes</taxon>
        <taxon>Eurotiomycetidae</taxon>
        <taxon>Eurotiales</taxon>
        <taxon>Aspergillaceae</taxon>
        <taxon>Aspergillus</taxon>
        <taxon>Aspergillus subgen. Polypaecilum</taxon>
    </lineage>
</organism>